<organism evidence="1 2">
    <name type="scientific">Patagioenas fasciata monilis</name>
    <dbReference type="NCBI Taxonomy" id="372326"/>
    <lineage>
        <taxon>Eukaryota</taxon>
        <taxon>Metazoa</taxon>
        <taxon>Chordata</taxon>
        <taxon>Craniata</taxon>
        <taxon>Vertebrata</taxon>
        <taxon>Euteleostomi</taxon>
        <taxon>Archelosauria</taxon>
        <taxon>Archosauria</taxon>
        <taxon>Dinosauria</taxon>
        <taxon>Saurischia</taxon>
        <taxon>Theropoda</taxon>
        <taxon>Coelurosauria</taxon>
        <taxon>Aves</taxon>
        <taxon>Neognathae</taxon>
        <taxon>Neoaves</taxon>
        <taxon>Columbimorphae</taxon>
        <taxon>Columbiformes</taxon>
        <taxon>Columbidae</taxon>
        <taxon>Patagioenas</taxon>
    </lineage>
</organism>
<keyword evidence="2" id="KW-1185">Reference proteome</keyword>
<sequence length="72" mass="8357">MCQIQPYSSIICAFWKILPKTSKGRKNWDKTFLSVTFWKKALNKSGLQWMCKAARSKWISVPEEKKQSTDGS</sequence>
<comment type="caution">
    <text evidence="1">The sequence shown here is derived from an EMBL/GenBank/DDBJ whole genome shotgun (WGS) entry which is preliminary data.</text>
</comment>
<evidence type="ECO:0000313" key="1">
    <source>
        <dbReference type="EMBL" id="OPJ76587.1"/>
    </source>
</evidence>
<proteinExistence type="predicted"/>
<accession>A0A1V4JY63</accession>
<protein>
    <submittedName>
        <fullName evidence="1">Uncharacterized protein</fullName>
    </submittedName>
</protein>
<dbReference type="EMBL" id="LSYS01005643">
    <property type="protein sequence ID" value="OPJ76587.1"/>
    <property type="molecule type" value="Genomic_DNA"/>
</dbReference>
<dbReference type="Proteomes" id="UP000190648">
    <property type="component" value="Unassembled WGS sequence"/>
</dbReference>
<dbReference type="AlphaFoldDB" id="A0A1V4JY63"/>
<evidence type="ECO:0000313" key="2">
    <source>
        <dbReference type="Proteomes" id="UP000190648"/>
    </source>
</evidence>
<reference evidence="1 2" key="1">
    <citation type="submission" date="2016-02" db="EMBL/GenBank/DDBJ databases">
        <title>Band-tailed pigeon sequencing and assembly.</title>
        <authorList>
            <person name="Soares A.E."/>
            <person name="Novak B.J."/>
            <person name="Rice E.S."/>
            <person name="O'Connell B."/>
            <person name="Chang D."/>
            <person name="Weber S."/>
            <person name="Shapiro B."/>
        </authorList>
    </citation>
    <scope>NUCLEOTIDE SEQUENCE [LARGE SCALE GENOMIC DNA]</scope>
    <source>
        <strain evidence="1">BTP2013</strain>
        <tissue evidence="1">Blood</tissue>
    </source>
</reference>
<gene>
    <name evidence="1" type="ORF">AV530_016243</name>
</gene>
<name>A0A1V4JY63_PATFA</name>